<dbReference type="InterPro" id="IPR037066">
    <property type="entry name" value="Plug_dom_sf"/>
</dbReference>
<organism evidence="15 16">
    <name type="scientific">Halomonas urumqiensis</name>
    <dbReference type="NCBI Taxonomy" id="1684789"/>
    <lineage>
        <taxon>Bacteria</taxon>
        <taxon>Pseudomonadati</taxon>
        <taxon>Pseudomonadota</taxon>
        <taxon>Gammaproteobacteria</taxon>
        <taxon>Oceanospirillales</taxon>
        <taxon>Halomonadaceae</taxon>
        <taxon>Halomonas</taxon>
    </lineage>
</organism>
<dbReference type="RefSeq" id="WP_102587516.1">
    <property type="nucleotide sequence ID" value="NZ_BNAE01000010.1"/>
</dbReference>
<feature type="signal peptide" evidence="12">
    <location>
        <begin position="1"/>
        <end position="22"/>
    </location>
</feature>
<keyword evidence="8 10" id="KW-0472">Membrane</keyword>
<evidence type="ECO:0000259" key="14">
    <source>
        <dbReference type="Pfam" id="PF07715"/>
    </source>
</evidence>
<reference evidence="15 16" key="1">
    <citation type="submission" date="2018-01" db="EMBL/GenBank/DDBJ databases">
        <title>Halomonas endophytica sp. nov., isolated from storage liquid in the stems of Populus euphratica.</title>
        <authorList>
            <person name="Chen C."/>
        </authorList>
    </citation>
    <scope>NUCLEOTIDE SEQUENCE [LARGE SCALE GENOMIC DNA]</scope>
    <source>
        <strain evidence="15 16">BZ-SZ-XJ27</strain>
    </source>
</reference>
<evidence type="ECO:0000256" key="1">
    <source>
        <dbReference type="ARBA" id="ARBA00004571"/>
    </source>
</evidence>
<comment type="similarity">
    <text evidence="10 11">Belongs to the TonB-dependent receptor family.</text>
</comment>
<dbReference type="GO" id="GO:0015889">
    <property type="term" value="P:cobalamin transport"/>
    <property type="evidence" value="ECO:0007669"/>
    <property type="project" value="TreeGrafter"/>
</dbReference>
<evidence type="ECO:0000256" key="11">
    <source>
        <dbReference type="RuleBase" id="RU003357"/>
    </source>
</evidence>
<keyword evidence="5 12" id="KW-0732">Signal</keyword>
<keyword evidence="9 10" id="KW-0998">Cell outer membrane</keyword>
<evidence type="ECO:0000256" key="7">
    <source>
        <dbReference type="ARBA" id="ARBA00023077"/>
    </source>
</evidence>
<evidence type="ECO:0000256" key="5">
    <source>
        <dbReference type="ARBA" id="ARBA00022729"/>
    </source>
</evidence>
<dbReference type="Pfam" id="PF00593">
    <property type="entry name" value="TonB_dep_Rec_b-barrel"/>
    <property type="match status" value="1"/>
</dbReference>
<dbReference type="AlphaFoldDB" id="A0A2N7UKT1"/>
<dbReference type="InterPro" id="IPR000531">
    <property type="entry name" value="Beta-barrel_TonB"/>
</dbReference>
<dbReference type="CDD" id="cd01347">
    <property type="entry name" value="ligand_gated_channel"/>
    <property type="match status" value="1"/>
</dbReference>
<feature type="domain" description="TonB-dependent receptor-like beta-barrel" evidence="13">
    <location>
        <begin position="179"/>
        <end position="574"/>
    </location>
</feature>
<keyword evidence="4 10" id="KW-0812">Transmembrane</keyword>
<keyword evidence="3 10" id="KW-1134">Transmembrane beta strand</keyword>
<dbReference type="Proteomes" id="UP000235547">
    <property type="component" value="Unassembled WGS sequence"/>
</dbReference>
<dbReference type="PANTHER" id="PTHR30069">
    <property type="entry name" value="TONB-DEPENDENT OUTER MEMBRANE RECEPTOR"/>
    <property type="match status" value="1"/>
</dbReference>
<keyword evidence="16" id="KW-1185">Reference proteome</keyword>
<protein>
    <submittedName>
        <fullName evidence="15">TonB-dependent receptor</fullName>
    </submittedName>
</protein>
<dbReference type="PANTHER" id="PTHR30069:SF53">
    <property type="entry name" value="COLICIN I RECEPTOR-RELATED"/>
    <property type="match status" value="1"/>
</dbReference>
<dbReference type="InterPro" id="IPR012910">
    <property type="entry name" value="Plug_dom"/>
</dbReference>
<gene>
    <name evidence="15" type="ORF">C1H70_06400</name>
</gene>
<evidence type="ECO:0000259" key="13">
    <source>
        <dbReference type="Pfam" id="PF00593"/>
    </source>
</evidence>
<evidence type="ECO:0000256" key="3">
    <source>
        <dbReference type="ARBA" id="ARBA00022452"/>
    </source>
</evidence>
<dbReference type="Gene3D" id="2.40.170.20">
    <property type="entry name" value="TonB-dependent receptor, beta-barrel domain"/>
    <property type="match status" value="1"/>
</dbReference>
<dbReference type="InterPro" id="IPR036942">
    <property type="entry name" value="Beta-barrel_TonB_sf"/>
</dbReference>
<comment type="caution">
    <text evidence="15">The sequence shown here is derived from an EMBL/GenBank/DDBJ whole genome shotgun (WGS) entry which is preliminary data.</text>
</comment>
<evidence type="ECO:0000256" key="12">
    <source>
        <dbReference type="SAM" id="SignalP"/>
    </source>
</evidence>
<evidence type="ECO:0000256" key="10">
    <source>
        <dbReference type="PROSITE-ProRule" id="PRU01360"/>
    </source>
</evidence>
<evidence type="ECO:0000256" key="2">
    <source>
        <dbReference type="ARBA" id="ARBA00022448"/>
    </source>
</evidence>
<dbReference type="PROSITE" id="PS52016">
    <property type="entry name" value="TONB_DEPENDENT_REC_3"/>
    <property type="match status" value="1"/>
</dbReference>
<dbReference type="SUPFAM" id="SSF56935">
    <property type="entry name" value="Porins"/>
    <property type="match status" value="1"/>
</dbReference>
<dbReference type="GO" id="GO:0006811">
    <property type="term" value="P:monoatomic ion transport"/>
    <property type="evidence" value="ECO:0007669"/>
    <property type="project" value="UniProtKB-KW"/>
</dbReference>
<dbReference type="InterPro" id="IPR039426">
    <property type="entry name" value="TonB-dep_rcpt-like"/>
</dbReference>
<name>A0A2N7UKT1_9GAMM</name>
<accession>A0A2N7UKT1</accession>
<keyword evidence="6" id="KW-0406">Ion transport</keyword>
<evidence type="ECO:0000313" key="16">
    <source>
        <dbReference type="Proteomes" id="UP000235547"/>
    </source>
</evidence>
<evidence type="ECO:0000256" key="8">
    <source>
        <dbReference type="ARBA" id="ARBA00023136"/>
    </source>
</evidence>
<feature type="chain" id="PRO_5014938088" evidence="12">
    <location>
        <begin position="23"/>
        <end position="615"/>
    </location>
</feature>
<proteinExistence type="inferred from homology"/>
<evidence type="ECO:0000313" key="15">
    <source>
        <dbReference type="EMBL" id="PMR81022.1"/>
    </source>
</evidence>
<sequence>MTIHAPRGLAFCLAALPLAVQAQSTSTPDTSERLNPVVVTAALAPRTADQSLSSVTLLDEATLRRQDPDSITDLLRAQPGVDLTTFGSYGKQTSLFMRGAGSNANVLLIDGIRLRSATSGAAAWEFLDPRMFERAEIVRGPRGSLYGADAVGGVVQLFTRDGDGAGEAPHVTVDVGGGSDDTQRATATLSGGQGGTRYLFAGSHFGTDGAPVRRDGDDKGFDNTTGLVRLSHTFDDGAEVGVLALRARGNTEFDESGPADEDFVQQVAGVYGELPLGEAWRSRVTLSEARDERDTLAPLRTNQFATRTQAARWDNTVTLGRHELVGGVEASEDRVASDLAFDETRRDNLAVFAQGLFDFSPLLLQASLRHDDNQAFGNELTGSLALGYELDGVHTLRGSVGSAFRAPTFNELYYPGFSNPDLSAERSESLEVGVRGQHDAWFWDLSAYRTEVDDLIGPDANFLPVNVDRARLHGAELAVGAELADWTLQAAVTWTDPEDRDTGNRLARRATQSLRLDADRQIGDWSLGGTLLAQNSRYNDAANQDRLPGYGQLNLRAGWAFAEAWTARLGIDNVLDKEVVTVRGSDFDPVTFEAIPFDYLNAGRSVRLSVSFATP</sequence>
<keyword evidence="2 10" id="KW-0813">Transport</keyword>
<dbReference type="OrthoDB" id="9764669at2"/>
<keyword evidence="15" id="KW-0675">Receptor</keyword>
<evidence type="ECO:0000256" key="4">
    <source>
        <dbReference type="ARBA" id="ARBA00022692"/>
    </source>
</evidence>
<dbReference type="Gene3D" id="2.170.130.10">
    <property type="entry name" value="TonB-dependent receptor, plug domain"/>
    <property type="match status" value="1"/>
</dbReference>
<feature type="domain" description="TonB-dependent receptor plug" evidence="14">
    <location>
        <begin position="50"/>
        <end position="154"/>
    </location>
</feature>
<evidence type="ECO:0000256" key="6">
    <source>
        <dbReference type="ARBA" id="ARBA00023065"/>
    </source>
</evidence>
<dbReference type="GO" id="GO:0009279">
    <property type="term" value="C:cell outer membrane"/>
    <property type="evidence" value="ECO:0007669"/>
    <property type="project" value="UniProtKB-SubCell"/>
</dbReference>
<evidence type="ECO:0000256" key="9">
    <source>
        <dbReference type="ARBA" id="ARBA00023237"/>
    </source>
</evidence>
<dbReference type="EMBL" id="PNRG01000012">
    <property type="protein sequence ID" value="PMR81022.1"/>
    <property type="molecule type" value="Genomic_DNA"/>
</dbReference>
<keyword evidence="7 11" id="KW-0798">TonB box</keyword>
<dbReference type="Pfam" id="PF07715">
    <property type="entry name" value="Plug"/>
    <property type="match status" value="1"/>
</dbReference>
<comment type="subcellular location">
    <subcellularLocation>
        <location evidence="1 10">Cell outer membrane</location>
        <topology evidence="1 10">Multi-pass membrane protein</topology>
    </subcellularLocation>
</comment>